<evidence type="ECO:0000256" key="8">
    <source>
        <dbReference type="SAM" id="Phobius"/>
    </source>
</evidence>
<dbReference type="AlphaFoldDB" id="A0A1I4ZL75"/>
<keyword evidence="4" id="KW-1003">Cell membrane</keyword>
<evidence type="ECO:0000256" key="3">
    <source>
        <dbReference type="ARBA" id="ARBA00022448"/>
    </source>
</evidence>
<dbReference type="OrthoDB" id="6170784at2"/>
<comment type="subcellular location">
    <subcellularLocation>
        <location evidence="1">Cell membrane</location>
        <topology evidence="1">Multi-pass membrane protein</topology>
    </subcellularLocation>
</comment>
<keyword evidence="6 8" id="KW-1133">Transmembrane helix</keyword>
<evidence type="ECO:0000256" key="4">
    <source>
        <dbReference type="ARBA" id="ARBA00022475"/>
    </source>
</evidence>
<dbReference type="InterPro" id="IPR036259">
    <property type="entry name" value="MFS_trans_sf"/>
</dbReference>
<evidence type="ECO:0000256" key="6">
    <source>
        <dbReference type="ARBA" id="ARBA00022989"/>
    </source>
</evidence>
<organism evidence="9 10">
    <name type="scientific">Marinobacter pelagius</name>
    <dbReference type="NCBI Taxonomy" id="379482"/>
    <lineage>
        <taxon>Bacteria</taxon>
        <taxon>Pseudomonadati</taxon>
        <taxon>Pseudomonadota</taxon>
        <taxon>Gammaproteobacteria</taxon>
        <taxon>Pseudomonadales</taxon>
        <taxon>Marinobacteraceae</taxon>
        <taxon>Marinobacter</taxon>
    </lineage>
</organism>
<dbReference type="GO" id="GO:0005886">
    <property type="term" value="C:plasma membrane"/>
    <property type="evidence" value="ECO:0007669"/>
    <property type="project" value="UniProtKB-SubCell"/>
</dbReference>
<keyword evidence="7 8" id="KW-0472">Membrane</keyword>
<evidence type="ECO:0000256" key="1">
    <source>
        <dbReference type="ARBA" id="ARBA00004651"/>
    </source>
</evidence>
<name>A0A1I4ZL75_9GAMM</name>
<feature type="transmembrane region" description="Helical" evidence="8">
    <location>
        <begin position="35"/>
        <end position="53"/>
    </location>
</feature>
<dbReference type="Proteomes" id="UP000199339">
    <property type="component" value="Unassembled WGS sequence"/>
</dbReference>
<reference evidence="10" key="1">
    <citation type="submission" date="2016-10" db="EMBL/GenBank/DDBJ databases">
        <authorList>
            <person name="Varghese N."/>
            <person name="Submissions S."/>
        </authorList>
    </citation>
    <scope>NUCLEOTIDE SEQUENCE [LARGE SCALE GENOMIC DNA]</scope>
    <source>
        <strain evidence="10">CGMCC 1.6775</strain>
    </source>
</reference>
<dbReference type="Pfam" id="PF04066">
    <property type="entry name" value="MrpF_PhaF"/>
    <property type="match status" value="1"/>
</dbReference>
<dbReference type="PANTHER" id="PTHR34702">
    <property type="entry name" value="NA(+)/H(+) ANTIPORTER SUBUNIT F1"/>
    <property type="match status" value="1"/>
</dbReference>
<keyword evidence="5 8" id="KW-0812">Transmembrane</keyword>
<dbReference type="GO" id="GO:0015385">
    <property type="term" value="F:sodium:proton antiporter activity"/>
    <property type="evidence" value="ECO:0007669"/>
    <property type="project" value="TreeGrafter"/>
</dbReference>
<keyword evidence="10" id="KW-1185">Reference proteome</keyword>
<gene>
    <name evidence="9" type="ORF">SAMN04487961_3268</name>
</gene>
<proteinExistence type="inferred from homology"/>
<evidence type="ECO:0000256" key="2">
    <source>
        <dbReference type="ARBA" id="ARBA00009212"/>
    </source>
</evidence>
<evidence type="ECO:0000313" key="10">
    <source>
        <dbReference type="Proteomes" id="UP000199339"/>
    </source>
</evidence>
<sequence length="104" mass="11194">MTVVLLGVAAFLLLTLLLALIRIWRGPEAADRMLASQLFGTTGVALLLVLAYAHSWPALMDVALILAVLSVLAVAAFVTRVVRIDREDTAEESGNAESREEPHV</sequence>
<dbReference type="SUPFAM" id="SSF103473">
    <property type="entry name" value="MFS general substrate transporter"/>
    <property type="match status" value="1"/>
</dbReference>
<dbReference type="RefSeq" id="WP_092006169.1">
    <property type="nucleotide sequence ID" value="NZ_FOUR01000009.1"/>
</dbReference>
<dbReference type="EMBL" id="FOUR01000009">
    <property type="protein sequence ID" value="SFN50968.1"/>
    <property type="molecule type" value="Genomic_DNA"/>
</dbReference>
<evidence type="ECO:0000313" key="9">
    <source>
        <dbReference type="EMBL" id="SFN50968.1"/>
    </source>
</evidence>
<comment type="similarity">
    <text evidence="2">Belongs to the CPA3 antiporters (TC 2.A.63) subunit F family.</text>
</comment>
<evidence type="ECO:0000256" key="5">
    <source>
        <dbReference type="ARBA" id="ARBA00022692"/>
    </source>
</evidence>
<keyword evidence="3" id="KW-0813">Transport</keyword>
<protein>
    <submittedName>
        <fullName evidence="9">Multicomponent Na+:H+ antiporter subunit F</fullName>
    </submittedName>
</protein>
<feature type="transmembrane region" description="Helical" evidence="8">
    <location>
        <begin position="62"/>
        <end position="82"/>
    </location>
</feature>
<accession>A0A1I4ZL75</accession>
<dbReference type="PANTHER" id="PTHR34702:SF1">
    <property type="entry name" value="NA(+)_H(+) ANTIPORTER SUBUNIT F"/>
    <property type="match status" value="1"/>
</dbReference>
<dbReference type="InterPro" id="IPR007208">
    <property type="entry name" value="MrpF/PhaF-like"/>
</dbReference>
<evidence type="ECO:0000256" key="7">
    <source>
        <dbReference type="ARBA" id="ARBA00023136"/>
    </source>
</evidence>